<dbReference type="InterPro" id="IPR030048">
    <property type="entry name" value="SurE"/>
</dbReference>
<dbReference type="PANTHER" id="PTHR30457">
    <property type="entry name" value="5'-NUCLEOTIDASE SURE"/>
    <property type="match status" value="1"/>
</dbReference>
<accession>A0ABR2N493</accession>
<comment type="caution">
    <text evidence="5">The sequence shown here is derived from an EMBL/GenBank/DDBJ whole genome shotgun (WGS) entry which is preliminary data.</text>
</comment>
<evidence type="ECO:0000256" key="3">
    <source>
        <dbReference type="ARBA" id="ARBA00022801"/>
    </source>
</evidence>
<evidence type="ECO:0000256" key="2">
    <source>
        <dbReference type="ARBA" id="ARBA00022723"/>
    </source>
</evidence>
<proteinExistence type="inferred from homology"/>
<evidence type="ECO:0000313" key="6">
    <source>
        <dbReference type="Proteomes" id="UP001412067"/>
    </source>
</evidence>
<comment type="similarity">
    <text evidence="1">Belongs to the SurE nucleotidase family.</text>
</comment>
<organism evidence="5 6">
    <name type="scientific">Platanthera guangdongensis</name>
    <dbReference type="NCBI Taxonomy" id="2320717"/>
    <lineage>
        <taxon>Eukaryota</taxon>
        <taxon>Viridiplantae</taxon>
        <taxon>Streptophyta</taxon>
        <taxon>Embryophyta</taxon>
        <taxon>Tracheophyta</taxon>
        <taxon>Spermatophyta</taxon>
        <taxon>Magnoliopsida</taxon>
        <taxon>Liliopsida</taxon>
        <taxon>Asparagales</taxon>
        <taxon>Orchidaceae</taxon>
        <taxon>Orchidoideae</taxon>
        <taxon>Orchideae</taxon>
        <taxon>Orchidinae</taxon>
        <taxon>Platanthera</taxon>
    </lineage>
</organism>
<keyword evidence="2" id="KW-0479">Metal-binding</keyword>
<feature type="domain" description="Survival protein SurE-like phosphatase/nucleotidase" evidence="4">
    <location>
        <begin position="1"/>
        <end position="74"/>
    </location>
</feature>
<dbReference type="Proteomes" id="UP001412067">
    <property type="component" value="Unassembled WGS sequence"/>
</dbReference>
<dbReference type="SUPFAM" id="SSF64167">
    <property type="entry name" value="SurE-like"/>
    <property type="match status" value="1"/>
</dbReference>
<keyword evidence="6" id="KW-1185">Reference proteome</keyword>
<keyword evidence="3" id="KW-0378">Hydrolase</keyword>
<evidence type="ECO:0000313" key="5">
    <source>
        <dbReference type="EMBL" id="KAK8970945.1"/>
    </source>
</evidence>
<dbReference type="Gene3D" id="3.40.1210.10">
    <property type="entry name" value="Survival protein SurE-like phosphatase/nucleotidase"/>
    <property type="match status" value="1"/>
</dbReference>
<dbReference type="PANTHER" id="PTHR30457:SF5">
    <property type="entry name" value="OS01G0709400 PROTEIN"/>
    <property type="match status" value="1"/>
</dbReference>
<name>A0ABR2N493_9ASPA</name>
<gene>
    <name evidence="5" type="ORF">KSP40_PGU017010</name>
</gene>
<dbReference type="InterPro" id="IPR002828">
    <property type="entry name" value="SurE-like_Pase/nucleotidase"/>
</dbReference>
<reference evidence="5 6" key="1">
    <citation type="journal article" date="2022" name="Nat. Plants">
        <title>Genomes of leafy and leafless Platanthera orchids illuminate the evolution of mycoheterotrophy.</title>
        <authorList>
            <person name="Li M.H."/>
            <person name="Liu K.W."/>
            <person name="Li Z."/>
            <person name="Lu H.C."/>
            <person name="Ye Q.L."/>
            <person name="Zhang D."/>
            <person name="Wang J.Y."/>
            <person name="Li Y.F."/>
            <person name="Zhong Z.M."/>
            <person name="Liu X."/>
            <person name="Yu X."/>
            <person name="Liu D.K."/>
            <person name="Tu X.D."/>
            <person name="Liu B."/>
            <person name="Hao Y."/>
            <person name="Liao X.Y."/>
            <person name="Jiang Y.T."/>
            <person name="Sun W.H."/>
            <person name="Chen J."/>
            <person name="Chen Y.Q."/>
            <person name="Ai Y."/>
            <person name="Zhai J.W."/>
            <person name="Wu S.S."/>
            <person name="Zhou Z."/>
            <person name="Hsiao Y.Y."/>
            <person name="Wu W.L."/>
            <person name="Chen Y.Y."/>
            <person name="Lin Y.F."/>
            <person name="Hsu J.L."/>
            <person name="Li C.Y."/>
            <person name="Wang Z.W."/>
            <person name="Zhao X."/>
            <person name="Zhong W.Y."/>
            <person name="Ma X.K."/>
            <person name="Ma L."/>
            <person name="Huang J."/>
            <person name="Chen G.Z."/>
            <person name="Huang M.Z."/>
            <person name="Huang L."/>
            <person name="Peng D.H."/>
            <person name="Luo Y.B."/>
            <person name="Zou S.Q."/>
            <person name="Chen S.P."/>
            <person name="Lan S."/>
            <person name="Tsai W.C."/>
            <person name="Van de Peer Y."/>
            <person name="Liu Z.J."/>
        </authorList>
    </citation>
    <scope>NUCLEOTIDE SEQUENCE [LARGE SCALE GENOMIC DNA]</scope>
    <source>
        <strain evidence="5">Lor288</strain>
    </source>
</reference>
<dbReference type="InterPro" id="IPR036523">
    <property type="entry name" value="SurE-like_sf"/>
</dbReference>
<evidence type="ECO:0000259" key="4">
    <source>
        <dbReference type="Pfam" id="PF01975"/>
    </source>
</evidence>
<evidence type="ECO:0000256" key="1">
    <source>
        <dbReference type="ARBA" id="ARBA00011062"/>
    </source>
</evidence>
<sequence length="211" mass="23312">MSGIPSLSISLNWRKEESQESNFKDAVDVCLPLIRAAIRDADKEPFLKGSLMNIEIPAFPSTSKGFKLTRQSLQRPVLSWKAVSSNRHPHSGQYMSMHQSLGVQLAQLSRDASAAGAARRTNTQKKNVEVESVAGGGKPEQRETVKKFFCLEILQKEQEDADEELDFRAVENGYIAVTPVNLTMCVDPEIQISTSDWLASALQRCEEASSG</sequence>
<protein>
    <recommendedName>
        <fullName evidence="4">Survival protein SurE-like phosphatase/nucleotidase domain-containing protein</fullName>
    </recommendedName>
</protein>
<dbReference type="Pfam" id="PF01975">
    <property type="entry name" value="SurE"/>
    <property type="match status" value="1"/>
</dbReference>
<dbReference type="EMBL" id="JBBWWR010000001">
    <property type="protein sequence ID" value="KAK8970945.1"/>
    <property type="molecule type" value="Genomic_DNA"/>
</dbReference>